<gene>
    <name evidence="1" type="ORF">SCARUB_01299</name>
</gene>
<sequence>MRIYRFFPRFFSAKIYDEEITQKHEKTFDEILQEEHTRLIKLISEAIENADIKQLYQKYNPRMIDYMFPDE</sequence>
<comment type="caution">
    <text evidence="1">The sequence shown here is derived from an EMBL/GenBank/DDBJ whole genome shotgun (WGS) entry which is preliminary data.</text>
</comment>
<dbReference type="EMBL" id="MAYW01000025">
    <property type="protein sequence ID" value="ODS33565.1"/>
    <property type="molecule type" value="Genomic_DNA"/>
</dbReference>
<dbReference type="Proteomes" id="UP000094056">
    <property type="component" value="Unassembled WGS sequence"/>
</dbReference>
<name>A0A1E3XD53_9BACT</name>
<accession>A0A1E3XD53</accession>
<dbReference type="AlphaFoldDB" id="A0A1E3XD53"/>
<reference evidence="1 2" key="1">
    <citation type="submission" date="2016-07" db="EMBL/GenBank/DDBJ databases">
        <title>Draft genome of Scalindua rubra, obtained from a brine-seawater interface in the Red Sea, sheds light on salt adaptation in anammox bacteria.</title>
        <authorList>
            <person name="Speth D.R."/>
            <person name="Lagkouvardos I."/>
            <person name="Wang Y."/>
            <person name="Qian P.-Y."/>
            <person name="Dutilh B.E."/>
            <person name="Jetten M.S."/>
        </authorList>
    </citation>
    <scope>NUCLEOTIDE SEQUENCE [LARGE SCALE GENOMIC DNA]</scope>
    <source>
        <strain evidence="1">BSI-1</strain>
    </source>
</reference>
<protein>
    <submittedName>
        <fullName evidence="1">Uncharacterized protein</fullName>
    </submittedName>
</protein>
<organism evidence="1 2">
    <name type="scientific">Candidatus Scalindua rubra</name>
    <dbReference type="NCBI Taxonomy" id="1872076"/>
    <lineage>
        <taxon>Bacteria</taxon>
        <taxon>Pseudomonadati</taxon>
        <taxon>Planctomycetota</taxon>
        <taxon>Candidatus Brocadiia</taxon>
        <taxon>Candidatus Brocadiales</taxon>
        <taxon>Candidatus Scalinduaceae</taxon>
        <taxon>Candidatus Scalindua</taxon>
    </lineage>
</organism>
<evidence type="ECO:0000313" key="2">
    <source>
        <dbReference type="Proteomes" id="UP000094056"/>
    </source>
</evidence>
<proteinExistence type="predicted"/>
<evidence type="ECO:0000313" key="1">
    <source>
        <dbReference type="EMBL" id="ODS33565.1"/>
    </source>
</evidence>